<evidence type="ECO:0000313" key="1">
    <source>
        <dbReference type="EMBL" id="KAF8774234.1"/>
    </source>
</evidence>
<sequence length="86" mass="10256">MKRVPNVTFLSVIYKDDLNDRIRRIVREEIQQALPQIATFTDDRRDDLESIIREKIRSILAQLTRDELVPSQYRAKRNTDKGFLRP</sequence>
<keyword evidence="2" id="KW-1185">Reference proteome</keyword>
<dbReference type="EMBL" id="JABXBU010002227">
    <property type="protein sequence ID" value="KAF8774234.1"/>
    <property type="molecule type" value="Genomic_DNA"/>
</dbReference>
<dbReference type="Proteomes" id="UP000807504">
    <property type="component" value="Unassembled WGS sequence"/>
</dbReference>
<name>A0A8T0ELE4_ARGBR</name>
<gene>
    <name evidence="1" type="ORF">HNY73_016809</name>
</gene>
<organism evidence="1 2">
    <name type="scientific">Argiope bruennichi</name>
    <name type="common">Wasp spider</name>
    <name type="synonym">Aranea bruennichi</name>
    <dbReference type="NCBI Taxonomy" id="94029"/>
    <lineage>
        <taxon>Eukaryota</taxon>
        <taxon>Metazoa</taxon>
        <taxon>Ecdysozoa</taxon>
        <taxon>Arthropoda</taxon>
        <taxon>Chelicerata</taxon>
        <taxon>Arachnida</taxon>
        <taxon>Araneae</taxon>
        <taxon>Araneomorphae</taxon>
        <taxon>Entelegynae</taxon>
        <taxon>Araneoidea</taxon>
        <taxon>Araneidae</taxon>
        <taxon>Argiope</taxon>
    </lineage>
</organism>
<reference evidence="1" key="1">
    <citation type="journal article" date="2020" name="bioRxiv">
        <title>Chromosome-level reference genome of the European wasp spider Argiope bruennichi: a resource for studies on range expansion and evolutionary adaptation.</title>
        <authorList>
            <person name="Sheffer M.M."/>
            <person name="Hoppe A."/>
            <person name="Krehenwinkel H."/>
            <person name="Uhl G."/>
            <person name="Kuss A.W."/>
            <person name="Jensen L."/>
            <person name="Jensen C."/>
            <person name="Gillespie R.G."/>
            <person name="Hoff K.J."/>
            <person name="Prost S."/>
        </authorList>
    </citation>
    <scope>NUCLEOTIDE SEQUENCE</scope>
</reference>
<comment type="caution">
    <text evidence="1">The sequence shown here is derived from an EMBL/GenBank/DDBJ whole genome shotgun (WGS) entry which is preliminary data.</text>
</comment>
<evidence type="ECO:0000313" key="2">
    <source>
        <dbReference type="Proteomes" id="UP000807504"/>
    </source>
</evidence>
<accession>A0A8T0ELE4</accession>
<reference evidence="1" key="2">
    <citation type="submission" date="2020-06" db="EMBL/GenBank/DDBJ databases">
        <authorList>
            <person name="Sheffer M."/>
        </authorList>
    </citation>
    <scope>NUCLEOTIDE SEQUENCE</scope>
</reference>
<protein>
    <submittedName>
        <fullName evidence="1">Uncharacterized protein</fullName>
    </submittedName>
</protein>
<proteinExistence type="predicted"/>
<dbReference type="AlphaFoldDB" id="A0A8T0ELE4"/>